<dbReference type="Pfam" id="PF17874">
    <property type="entry name" value="TPR_MalT"/>
    <property type="match status" value="1"/>
</dbReference>
<evidence type="ECO:0000256" key="1">
    <source>
        <dbReference type="ARBA" id="ARBA00023015"/>
    </source>
</evidence>
<dbReference type="Pfam" id="PF25873">
    <property type="entry name" value="WHD_MalT"/>
    <property type="match status" value="1"/>
</dbReference>
<dbReference type="Pfam" id="PF00196">
    <property type="entry name" value="GerE"/>
    <property type="match status" value="1"/>
</dbReference>
<protein>
    <submittedName>
        <fullName evidence="5">Helix-turn-helix transcriptional regulator</fullName>
    </submittedName>
</protein>
<dbReference type="SUPFAM" id="SSF48452">
    <property type="entry name" value="TPR-like"/>
    <property type="match status" value="1"/>
</dbReference>
<evidence type="ECO:0000313" key="5">
    <source>
        <dbReference type="EMBL" id="GHO56165.1"/>
    </source>
</evidence>
<sequence>MPRRISYRLQWFAPNQEYAVFHDGRLLIPRVKPVGSRWFDWLETISSFSFQSRYGGSCTVRKETVQRGGTYWYAYRRKERRMVKRYLARSTDLTLARLEMITAALNDAEVLSRSYRFADVEKYRQEGAEETRATLLPESSPPSQLLLTTRLHIPRLPVQHVSRPRLLTLLQQGIQKPLTLVSAPAGSGKTTLLAEWASTTNLPVTWISLEPTDNDPLAFLSYFKTAMASLDTSIDCAMRAYQCNDVQDTKRVLTGILNDLTYLLKQDAVVILDDYHVLTANTIHSLLHFLLDHLPPHLHLIIGTRVDPPLSLARLRARSQLSEVRTEALRFVSGEVEALVHTMGLALSSEATSLLEQRTEGWIAGVQLLSLALRGQPDATTFLRTFRGTHRFFLDYVSEEVLTQQAPETQRFLLLTSILDRMTGSLCDAVTGLPGPRGQARLEALLRANLFISALDDTQTWYRYHPLFASALRAQLQKLEPELIPQLYQRASDWYEQQERIEEACDYAFLAGDLPRAARLVARILPRMVEQGRFERLKYWLRQLPPDLIATSPQLYITMPWLHALGKRTPENTERVLQSMEQYVQGQQQSEAASWAEPQSVLTLFRALTALSQSNPLQAFNLVREALRTLTSHETDLSLLLRRFLQIILSLTYGVRGDLATAEHILLDLSVPQSAESLSLIQMAATFLLGELRKAQSQLRKAGTLYDGVFQAFGARQDLPSMPLLLVGFTLMRRACLLYEWNRLPEAASAIQQVVEVIPRAILEIIPPPAQSPLYAFGLWVQARIELAQGQPEAARHFLELVRKRPEIGGELPQGKERSPVDVPTLAARLALACDQVEEAEYWIGTCRIRYDDAPVTLLESRQMLAYLTLARILIVRGRTQRTGTTLSQALVLLENWRDCASRLGFHGWLIEVQVLTALALQAQGKARQALVTLGSVLAQAEREGYIRLFADEGQPMARLLVQVSAYTTASPGYIQQLQATIPFTHRMALGSTQPEASQSLIEPLSAREVEVLSLLATGASNQQIADHLVISLNTAKRHVKHILAKLSVTNRTQAVARARALHLLE</sequence>
<evidence type="ECO:0000259" key="4">
    <source>
        <dbReference type="PROSITE" id="PS50043"/>
    </source>
</evidence>
<dbReference type="Gene3D" id="1.10.10.10">
    <property type="entry name" value="Winged helix-like DNA-binding domain superfamily/Winged helix DNA-binding domain"/>
    <property type="match status" value="1"/>
</dbReference>
<dbReference type="InterPro" id="IPR011990">
    <property type="entry name" value="TPR-like_helical_dom_sf"/>
</dbReference>
<dbReference type="InterPro" id="IPR027417">
    <property type="entry name" value="P-loop_NTPase"/>
</dbReference>
<keyword evidence="3" id="KW-0804">Transcription</keyword>
<dbReference type="Gene3D" id="1.25.40.10">
    <property type="entry name" value="Tetratricopeptide repeat domain"/>
    <property type="match status" value="1"/>
</dbReference>
<evidence type="ECO:0000256" key="2">
    <source>
        <dbReference type="ARBA" id="ARBA00023125"/>
    </source>
</evidence>
<accession>A0ABQ3UUS1</accession>
<dbReference type="SUPFAM" id="SSF46894">
    <property type="entry name" value="C-terminal effector domain of the bipartite response regulators"/>
    <property type="match status" value="1"/>
</dbReference>
<evidence type="ECO:0000256" key="3">
    <source>
        <dbReference type="ARBA" id="ARBA00023163"/>
    </source>
</evidence>
<keyword evidence="6" id="KW-1185">Reference proteome</keyword>
<dbReference type="InterPro" id="IPR041617">
    <property type="entry name" value="TPR_MalT"/>
</dbReference>
<feature type="domain" description="HTH luxR-type" evidence="4">
    <location>
        <begin position="998"/>
        <end position="1063"/>
    </location>
</feature>
<dbReference type="PANTHER" id="PTHR44688">
    <property type="entry name" value="DNA-BINDING TRANSCRIPTIONAL ACTIVATOR DEVR_DOSR"/>
    <property type="match status" value="1"/>
</dbReference>
<name>A0ABQ3UUS1_9CHLR</name>
<comment type="caution">
    <text evidence="5">The sequence shown here is derived from an EMBL/GenBank/DDBJ whole genome shotgun (WGS) entry which is preliminary data.</text>
</comment>
<dbReference type="PANTHER" id="PTHR44688:SF16">
    <property type="entry name" value="DNA-BINDING TRANSCRIPTIONAL ACTIVATOR DEVR_DOSR"/>
    <property type="match status" value="1"/>
</dbReference>
<keyword evidence="1" id="KW-0805">Transcription regulation</keyword>
<dbReference type="RefSeq" id="WP_201372730.1">
    <property type="nucleotide sequence ID" value="NZ_BNJG01000002.1"/>
</dbReference>
<reference evidence="5 6" key="1">
    <citation type="journal article" date="2021" name="Int. J. Syst. Evol. Microbiol.">
        <title>Reticulibacter mediterranei gen. nov., sp. nov., within the new family Reticulibacteraceae fam. nov., and Ktedonospora formicarum gen. nov., sp. nov., Ktedonobacter robiniae sp. nov., Dictyobacter formicarum sp. nov. and Dictyobacter arantiisoli sp. nov., belonging to the class Ktedonobacteria.</title>
        <authorList>
            <person name="Yabe S."/>
            <person name="Zheng Y."/>
            <person name="Wang C.M."/>
            <person name="Sakai Y."/>
            <person name="Abe K."/>
            <person name="Yokota A."/>
            <person name="Donadio S."/>
            <person name="Cavaletti L."/>
            <person name="Monciardini P."/>
        </authorList>
    </citation>
    <scope>NUCLEOTIDE SEQUENCE [LARGE SCALE GENOMIC DNA]</scope>
    <source>
        <strain evidence="5 6">SOSP1-30</strain>
    </source>
</reference>
<dbReference type="SMART" id="SM00421">
    <property type="entry name" value="HTH_LUXR"/>
    <property type="match status" value="1"/>
</dbReference>
<dbReference type="CDD" id="cd06170">
    <property type="entry name" value="LuxR_C_like"/>
    <property type="match status" value="1"/>
</dbReference>
<dbReference type="PRINTS" id="PR00038">
    <property type="entry name" value="HTHLUXR"/>
</dbReference>
<dbReference type="EMBL" id="BNJG01000002">
    <property type="protein sequence ID" value="GHO56165.1"/>
    <property type="molecule type" value="Genomic_DNA"/>
</dbReference>
<dbReference type="Proteomes" id="UP000654345">
    <property type="component" value="Unassembled WGS sequence"/>
</dbReference>
<dbReference type="InterPro" id="IPR000792">
    <property type="entry name" value="Tscrpt_reg_LuxR_C"/>
</dbReference>
<dbReference type="PROSITE" id="PS50043">
    <property type="entry name" value="HTH_LUXR_2"/>
    <property type="match status" value="1"/>
</dbReference>
<dbReference type="InterPro" id="IPR016032">
    <property type="entry name" value="Sig_transdc_resp-reg_C-effctor"/>
</dbReference>
<dbReference type="InterPro" id="IPR036388">
    <property type="entry name" value="WH-like_DNA-bd_sf"/>
</dbReference>
<gene>
    <name evidence="5" type="primary">malT_3</name>
    <name evidence="5" type="ORF">KSB_46400</name>
</gene>
<dbReference type="Gene3D" id="3.40.50.300">
    <property type="entry name" value="P-loop containing nucleotide triphosphate hydrolases"/>
    <property type="match status" value="1"/>
</dbReference>
<evidence type="ECO:0000313" key="6">
    <source>
        <dbReference type="Proteomes" id="UP000654345"/>
    </source>
</evidence>
<organism evidence="5 6">
    <name type="scientific">Ktedonobacter robiniae</name>
    <dbReference type="NCBI Taxonomy" id="2778365"/>
    <lineage>
        <taxon>Bacteria</taxon>
        <taxon>Bacillati</taxon>
        <taxon>Chloroflexota</taxon>
        <taxon>Ktedonobacteria</taxon>
        <taxon>Ktedonobacterales</taxon>
        <taxon>Ktedonobacteraceae</taxon>
        <taxon>Ktedonobacter</taxon>
    </lineage>
</organism>
<proteinExistence type="predicted"/>
<keyword evidence="2" id="KW-0238">DNA-binding</keyword>
<dbReference type="SUPFAM" id="SSF52540">
    <property type="entry name" value="P-loop containing nucleoside triphosphate hydrolases"/>
    <property type="match status" value="1"/>
</dbReference>
<dbReference type="InterPro" id="IPR059106">
    <property type="entry name" value="WHD_MalT"/>
</dbReference>